<evidence type="ECO:0000313" key="3">
    <source>
        <dbReference type="Proteomes" id="UP000799771"/>
    </source>
</evidence>
<sequence length="80" mass="8076">MSSLTSQESSETQPQNPINSGSTDKKSDAPAKGTSTSSSGGAGEKELGGEDFKKTGGGSALEGVEESVQERGEAERGRAV</sequence>
<protein>
    <submittedName>
        <fullName evidence="2">Uncharacterized protein</fullName>
    </submittedName>
</protein>
<dbReference type="RefSeq" id="XP_033519923.1">
    <property type="nucleotide sequence ID" value="XM_033671808.1"/>
</dbReference>
<dbReference type="GeneID" id="54412240"/>
<organism evidence="2 3">
    <name type="scientific">Dothidotthia symphoricarpi CBS 119687</name>
    <dbReference type="NCBI Taxonomy" id="1392245"/>
    <lineage>
        <taxon>Eukaryota</taxon>
        <taxon>Fungi</taxon>
        <taxon>Dikarya</taxon>
        <taxon>Ascomycota</taxon>
        <taxon>Pezizomycotina</taxon>
        <taxon>Dothideomycetes</taxon>
        <taxon>Pleosporomycetidae</taxon>
        <taxon>Pleosporales</taxon>
        <taxon>Dothidotthiaceae</taxon>
        <taxon>Dothidotthia</taxon>
    </lineage>
</organism>
<gene>
    <name evidence="2" type="ORF">P153DRAFT_400337</name>
</gene>
<dbReference type="EMBL" id="ML977516">
    <property type="protein sequence ID" value="KAF2125531.1"/>
    <property type="molecule type" value="Genomic_DNA"/>
</dbReference>
<evidence type="ECO:0000256" key="1">
    <source>
        <dbReference type="SAM" id="MobiDB-lite"/>
    </source>
</evidence>
<feature type="region of interest" description="Disordered" evidence="1">
    <location>
        <begin position="1"/>
        <end position="80"/>
    </location>
</feature>
<keyword evidence="3" id="KW-1185">Reference proteome</keyword>
<feature type="compositionally biased region" description="Basic and acidic residues" evidence="1">
    <location>
        <begin position="43"/>
        <end position="54"/>
    </location>
</feature>
<reference evidence="2" key="1">
    <citation type="journal article" date="2020" name="Stud. Mycol.">
        <title>101 Dothideomycetes genomes: a test case for predicting lifestyles and emergence of pathogens.</title>
        <authorList>
            <person name="Haridas S."/>
            <person name="Albert R."/>
            <person name="Binder M."/>
            <person name="Bloem J."/>
            <person name="Labutti K."/>
            <person name="Salamov A."/>
            <person name="Andreopoulos B."/>
            <person name="Baker S."/>
            <person name="Barry K."/>
            <person name="Bills G."/>
            <person name="Bluhm B."/>
            <person name="Cannon C."/>
            <person name="Castanera R."/>
            <person name="Culley D."/>
            <person name="Daum C."/>
            <person name="Ezra D."/>
            <person name="Gonzalez J."/>
            <person name="Henrissat B."/>
            <person name="Kuo A."/>
            <person name="Liang C."/>
            <person name="Lipzen A."/>
            <person name="Lutzoni F."/>
            <person name="Magnuson J."/>
            <person name="Mondo S."/>
            <person name="Nolan M."/>
            <person name="Ohm R."/>
            <person name="Pangilinan J."/>
            <person name="Park H.-J."/>
            <person name="Ramirez L."/>
            <person name="Alfaro M."/>
            <person name="Sun H."/>
            <person name="Tritt A."/>
            <person name="Yoshinaga Y."/>
            <person name="Zwiers L.-H."/>
            <person name="Turgeon B."/>
            <person name="Goodwin S."/>
            <person name="Spatafora J."/>
            <person name="Crous P."/>
            <person name="Grigoriev I."/>
        </authorList>
    </citation>
    <scope>NUCLEOTIDE SEQUENCE</scope>
    <source>
        <strain evidence="2">CBS 119687</strain>
    </source>
</reference>
<feature type="compositionally biased region" description="Basic and acidic residues" evidence="1">
    <location>
        <begin position="68"/>
        <end position="80"/>
    </location>
</feature>
<feature type="compositionally biased region" description="Low complexity" evidence="1">
    <location>
        <begin position="1"/>
        <end position="13"/>
    </location>
</feature>
<dbReference type="Proteomes" id="UP000799771">
    <property type="component" value="Unassembled WGS sequence"/>
</dbReference>
<name>A0A6A6A4K5_9PLEO</name>
<dbReference type="AlphaFoldDB" id="A0A6A6A4K5"/>
<evidence type="ECO:0000313" key="2">
    <source>
        <dbReference type="EMBL" id="KAF2125531.1"/>
    </source>
</evidence>
<accession>A0A6A6A4K5</accession>
<proteinExistence type="predicted"/>